<gene>
    <name evidence="2" type="ORF">GTW20_25185</name>
</gene>
<comment type="caution">
    <text evidence="2">The sequence shown here is derived from an EMBL/GenBank/DDBJ whole genome shotgun (WGS) entry which is preliminary data.</text>
</comment>
<evidence type="ECO:0000256" key="1">
    <source>
        <dbReference type="SAM" id="Phobius"/>
    </source>
</evidence>
<keyword evidence="1" id="KW-1133">Transmembrane helix</keyword>
<evidence type="ECO:0000313" key="3">
    <source>
        <dbReference type="Proteomes" id="UP000467124"/>
    </source>
</evidence>
<dbReference type="AlphaFoldDB" id="A0A7K2J037"/>
<dbReference type="Proteomes" id="UP000467124">
    <property type="component" value="Unassembled WGS sequence"/>
</dbReference>
<evidence type="ECO:0000313" key="2">
    <source>
        <dbReference type="EMBL" id="MYR35466.1"/>
    </source>
</evidence>
<organism evidence="2 3">
    <name type="scientific">Nocardiopsis alba</name>
    <dbReference type="NCBI Taxonomy" id="53437"/>
    <lineage>
        <taxon>Bacteria</taxon>
        <taxon>Bacillati</taxon>
        <taxon>Actinomycetota</taxon>
        <taxon>Actinomycetes</taxon>
        <taxon>Streptosporangiales</taxon>
        <taxon>Nocardiopsidaceae</taxon>
        <taxon>Nocardiopsis</taxon>
    </lineage>
</organism>
<accession>A0A7K2J037</accession>
<dbReference type="EMBL" id="WWHY01000001">
    <property type="protein sequence ID" value="MYR35466.1"/>
    <property type="molecule type" value="Genomic_DNA"/>
</dbReference>
<feature type="transmembrane region" description="Helical" evidence="1">
    <location>
        <begin position="12"/>
        <end position="31"/>
    </location>
</feature>
<name>A0A7K2J037_9ACTN</name>
<keyword evidence="1" id="KW-0812">Transmembrane</keyword>
<sequence>MTAYLSLDSRGMRVMIVVVMIIVALVLHRLGQDLATALVLAAITLGFAADVSHRIIPKEAC</sequence>
<protein>
    <submittedName>
        <fullName evidence="2">Uncharacterized protein</fullName>
    </submittedName>
</protein>
<reference evidence="2 3" key="1">
    <citation type="journal article" date="2019" name="Nat. Commun.">
        <title>The antimicrobial potential of Streptomyces from insect microbiomes.</title>
        <authorList>
            <person name="Chevrette M.G."/>
            <person name="Carlson C.M."/>
            <person name="Ortega H.E."/>
            <person name="Thomas C."/>
            <person name="Ananiev G.E."/>
            <person name="Barns K.J."/>
            <person name="Book A.J."/>
            <person name="Cagnazzo J."/>
            <person name="Carlos C."/>
            <person name="Flanigan W."/>
            <person name="Grubbs K.J."/>
            <person name="Horn H.A."/>
            <person name="Hoffmann F.M."/>
            <person name="Klassen J.L."/>
            <person name="Knack J.J."/>
            <person name="Lewin G.R."/>
            <person name="McDonald B.R."/>
            <person name="Muller L."/>
            <person name="Melo W.G.P."/>
            <person name="Pinto-Tomas A.A."/>
            <person name="Schmitz A."/>
            <person name="Wendt-Pienkowski E."/>
            <person name="Wildman S."/>
            <person name="Zhao M."/>
            <person name="Zhang F."/>
            <person name="Bugni T.S."/>
            <person name="Andes D.R."/>
            <person name="Pupo M.T."/>
            <person name="Currie C.R."/>
        </authorList>
    </citation>
    <scope>NUCLEOTIDE SEQUENCE [LARGE SCALE GENOMIC DNA]</scope>
    <source>
        <strain evidence="2 3">SID5840</strain>
    </source>
</reference>
<proteinExistence type="predicted"/>
<feature type="transmembrane region" description="Helical" evidence="1">
    <location>
        <begin position="37"/>
        <end position="56"/>
    </location>
</feature>
<keyword evidence="1" id="KW-0472">Membrane</keyword>